<dbReference type="OrthoDB" id="3429912at2759"/>
<feature type="compositionally biased region" description="Basic and acidic residues" evidence="7">
    <location>
        <begin position="1"/>
        <end position="11"/>
    </location>
</feature>
<dbReference type="GO" id="GO:0000976">
    <property type="term" value="F:transcription cis-regulatory region binding"/>
    <property type="evidence" value="ECO:0007669"/>
    <property type="project" value="TreeGrafter"/>
</dbReference>
<comment type="caution">
    <text evidence="9">The sequence shown here is derived from an EMBL/GenBank/DDBJ whole genome shotgun (WGS) entry which is preliminary data.</text>
</comment>
<dbReference type="InParanoid" id="A8PWF2"/>
<keyword evidence="6" id="KW-0539">Nucleus</keyword>
<keyword evidence="3" id="KW-0805">Transcription regulation</keyword>
<dbReference type="InterPro" id="IPR036864">
    <property type="entry name" value="Zn2-C6_fun-type_DNA-bd_sf"/>
</dbReference>
<feature type="compositionally biased region" description="Polar residues" evidence="7">
    <location>
        <begin position="354"/>
        <end position="366"/>
    </location>
</feature>
<dbReference type="Proteomes" id="UP000008837">
    <property type="component" value="Unassembled WGS sequence"/>
</dbReference>
<evidence type="ECO:0000256" key="5">
    <source>
        <dbReference type="ARBA" id="ARBA00023163"/>
    </source>
</evidence>
<feature type="compositionally biased region" description="Low complexity" evidence="7">
    <location>
        <begin position="746"/>
        <end position="757"/>
    </location>
</feature>
<organism evidence="9 10">
    <name type="scientific">Malassezia globosa (strain ATCC MYA-4612 / CBS 7966)</name>
    <name type="common">Dandruff-associated fungus</name>
    <dbReference type="NCBI Taxonomy" id="425265"/>
    <lineage>
        <taxon>Eukaryota</taxon>
        <taxon>Fungi</taxon>
        <taxon>Dikarya</taxon>
        <taxon>Basidiomycota</taxon>
        <taxon>Ustilaginomycotina</taxon>
        <taxon>Malasseziomycetes</taxon>
        <taxon>Malasseziales</taxon>
        <taxon>Malasseziaceae</taxon>
        <taxon>Malassezia</taxon>
    </lineage>
</organism>
<evidence type="ECO:0000256" key="1">
    <source>
        <dbReference type="ARBA" id="ARBA00004123"/>
    </source>
</evidence>
<keyword evidence="4" id="KW-0238">DNA-binding</keyword>
<dbReference type="CDD" id="cd00067">
    <property type="entry name" value="GAL4"/>
    <property type="match status" value="1"/>
</dbReference>
<evidence type="ECO:0000256" key="2">
    <source>
        <dbReference type="ARBA" id="ARBA00022723"/>
    </source>
</evidence>
<name>A8PWF2_MALGO</name>
<feature type="compositionally biased region" description="Polar residues" evidence="7">
    <location>
        <begin position="325"/>
        <end position="344"/>
    </location>
</feature>
<feature type="region of interest" description="Disordered" evidence="7">
    <location>
        <begin position="279"/>
        <end position="310"/>
    </location>
</feature>
<feature type="region of interest" description="Disordered" evidence="7">
    <location>
        <begin position="325"/>
        <end position="374"/>
    </location>
</feature>
<dbReference type="VEuPathDB" id="FungiDB:MGL_1084"/>
<keyword evidence="10" id="KW-1185">Reference proteome</keyword>
<evidence type="ECO:0000256" key="3">
    <source>
        <dbReference type="ARBA" id="ARBA00023015"/>
    </source>
</evidence>
<gene>
    <name evidence="9" type="ORF">MGL_1084</name>
</gene>
<evidence type="ECO:0000256" key="4">
    <source>
        <dbReference type="ARBA" id="ARBA00023125"/>
    </source>
</evidence>
<feature type="region of interest" description="Disordered" evidence="7">
    <location>
        <begin position="671"/>
        <end position="773"/>
    </location>
</feature>
<feature type="compositionally biased region" description="Polar residues" evidence="7">
    <location>
        <begin position="1030"/>
        <end position="1070"/>
    </location>
</feature>
<feature type="compositionally biased region" description="Polar residues" evidence="7">
    <location>
        <begin position="728"/>
        <end position="741"/>
    </location>
</feature>
<dbReference type="InterPro" id="IPR007219">
    <property type="entry name" value="XnlR_reg_dom"/>
</dbReference>
<dbReference type="InterPro" id="IPR001138">
    <property type="entry name" value="Zn2Cys6_DnaBD"/>
</dbReference>
<evidence type="ECO:0000256" key="7">
    <source>
        <dbReference type="SAM" id="MobiDB-lite"/>
    </source>
</evidence>
<feature type="compositionally biased region" description="Polar residues" evidence="7">
    <location>
        <begin position="968"/>
        <end position="978"/>
    </location>
</feature>
<dbReference type="PROSITE" id="PS00463">
    <property type="entry name" value="ZN2_CY6_FUNGAL_1"/>
    <property type="match status" value="1"/>
</dbReference>
<dbReference type="Pfam" id="PF04082">
    <property type="entry name" value="Fungal_trans"/>
    <property type="match status" value="1"/>
</dbReference>
<dbReference type="GO" id="GO:0005634">
    <property type="term" value="C:nucleus"/>
    <property type="evidence" value="ECO:0007669"/>
    <property type="project" value="UniProtKB-SubCell"/>
</dbReference>
<feature type="region of interest" description="Disordered" evidence="7">
    <location>
        <begin position="1"/>
        <end position="92"/>
    </location>
</feature>
<feature type="region of interest" description="Disordered" evidence="7">
    <location>
        <begin position="966"/>
        <end position="1137"/>
    </location>
</feature>
<dbReference type="SUPFAM" id="SSF57701">
    <property type="entry name" value="Zn2/Cys6 DNA-binding domain"/>
    <property type="match status" value="1"/>
</dbReference>
<dbReference type="GO" id="GO:0000981">
    <property type="term" value="F:DNA-binding transcription factor activity, RNA polymerase II-specific"/>
    <property type="evidence" value="ECO:0007669"/>
    <property type="project" value="InterPro"/>
</dbReference>
<keyword evidence="2" id="KW-0479">Metal-binding</keyword>
<dbReference type="EMBL" id="AAYY01000003">
    <property type="protein sequence ID" value="EDP44602.1"/>
    <property type="molecule type" value="Genomic_DNA"/>
</dbReference>
<sequence length="1227" mass="135041">MIFDIGHESHDVNPSLPEFRVETGPDLFSTPQSSHMNESSHEGDSNRIGVKRSADTMDNSSNEIDNACESSSTSKVLKETTGGQKQKSTRGARACTNCHRLKMKCEVSENGGPCQRCARSGHECIFLESNRGRKSDKRRKSEATQQNLKKVEELFVSLLQNAYELSHSPLSCETTHPVSPYPISLGTTMNEAAGSPQSGSATTTAISPTTVDMLVTRVQSLLSMERVTNDPRSIHTVAEQAAKFMQQMGMLEDSMMVRVLDTSEEGLLKHVVRTAISGHTFAPHPPLSKPARSETVDSMQVPHLPDNTLNPLGLFAEASLQNWHRQQADNGRNASTSRPSSMADSTHPDGRGQEGSSTEPENSSQEARGMPRRSSQFGVANDAYFHPSSMSDLRTSENGTESPPELLTEGIISSEEALELFRIFFHHCSLHMFLLDPEWHTPTLVCSRSPFLFTCVCAVASKFYTRRPDLYVQCQRRAIKGAFDAMSHGFKSPDIVQGFLLLTLYNQPVERYEEDRTWLFAGVAIRMAQDLNLHRKCVMSAEARADEPTMRDVLNRERTWYICFCVDRTLSAQMGKPYSIREDFLIRHASEWCVQRFSRPWDLGICALVDLLRVQTRQLDFLYSSTVTPSGLNIDLDYPAILPSFNEQLTETMQYWYRLGLDSVRRTLQPPLTHESARPSSQTEPQPHFYSHSHAPSYTHARSHPHLHTMPLNALGSRNNPPGPPCTHSETPSRATASPVNLTCVAPSPHASHSHSALDSEPDVPHRGVPPNNKCGDGIHSLIPALDRVVTHLDHTGTADTLRASALLALHEAGPPADDADLATRSMYYIARQAPLRYNYAVLVLNSFGLQYALEHPSDGASADKPQYLVRCVHAAKEIIATVKCGMREILRYAPDPTFVAVAYACVFLLKLIRPVFSRYINEDEILALVNYTIEVLEEAAVDASHTPALYASFLRMLVESRLDQRSGEATYNSSPLDKSSDKGPRRTATSMDGVAQGIPESHEFYRMQGTTMAPPPSAEAGSAHDTTHGSRLNKSTMAPSTSTHVSMDQDPSLSSSRPPAMTVNPSQVNPMAAEIASRDQNQHPPSKSLSGSHHCDTNEHRLPTAISMPPLSTTPSPAEFHNKLHDAPGPTQDTLSDLHGWDALQYAKAQGVEVNRVLDDSFWTSLLPPGYGSGVVGSGLGSTTNAFDLNRDVDLFKPASHWGSSRAALTPGATRPSSPTLLHMPL</sequence>
<dbReference type="AlphaFoldDB" id="A8PWF2"/>
<dbReference type="InterPro" id="IPR051089">
    <property type="entry name" value="prtT"/>
</dbReference>
<reference evidence="9 10" key="1">
    <citation type="journal article" date="2007" name="Proc. Natl. Acad. Sci. U.S.A.">
        <title>Dandruff-associated Malassezia genomes reveal convergent and divergent virulence traits shared with plant and human fungal pathogens.</title>
        <authorList>
            <person name="Xu J."/>
            <person name="Saunders C.W."/>
            <person name="Hu P."/>
            <person name="Grant R.A."/>
            <person name="Boekhout T."/>
            <person name="Kuramae E.E."/>
            <person name="Kronstad J.W."/>
            <person name="Deangelis Y.M."/>
            <person name="Reeder N.L."/>
            <person name="Johnstone K.R."/>
            <person name="Leland M."/>
            <person name="Fieno A.M."/>
            <person name="Begley W.M."/>
            <person name="Sun Y."/>
            <person name="Lacey M.P."/>
            <person name="Chaudhary T."/>
            <person name="Keough T."/>
            <person name="Chu L."/>
            <person name="Sears R."/>
            <person name="Yuan B."/>
            <person name="Dawson T.L.Jr."/>
        </authorList>
    </citation>
    <scope>NUCLEOTIDE SEQUENCE [LARGE SCALE GENOMIC DNA]</scope>
    <source>
        <strain evidence="10">ATCC MYA-4612 / CBS 7966</strain>
    </source>
</reference>
<comment type="subcellular location">
    <subcellularLocation>
        <location evidence="1">Nucleus</location>
    </subcellularLocation>
</comment>
<feature type="region of interest" description="Disordered" evidence="7">
    <location>
        <begin position="1206"/>
        <end position="1227"/>
    </location>
</feature>
<dbReference type="GO" id="GO:0008270">
    <property type="term" value="F:zinc ion binding"/>
    <property type="evidence" value="ECO:0007669"/>
    <property type="project" value="InterPro"/>
</dbReference>
<dbReference type="GeneID" id="5856121"/>
<protein>
    <recommendedName>
        <fullName evidence="8">Zn(2)-C6 fungal-type domain-containing protein</fullName>
    </recommendedName>
</protein>
<feature type="compositionally biased region" description="Basic and acidic residues" evidence="7">
    <location>
        <begin position="1094"/>
        <end position="1103"/>
    </location>
</feature>
<evidence type="ECO:0000313" key="10">
    <source>
        <dbReference type="Proteomes" id="UP000008837"/>
    </source>
</evidence>
<keyword evidence="5" id="KW-0804">Transcription</keyword>
<dbReference type="RefSeq" id="XP_001731816.1">
    <property type="nucleotide sequence ID" value="XM_001731764.1"/>
</dbReference>
<dbReference type="PANTHER" id="PTHR31845:SF19">
    <property type="entry name" value="TRANSCRIPTION FACTOR DOMAIN-CONTAINING PROTEIN"/>
    <property type="match status" value="1"/>
</dbReference>
<evidence type="ECO:0000259" key="8">
    <source>
        <dbReference type="PROSITE" id="PS50048"/>
    </source>
</evidence>
<dbReference type="Pfam" id="PF00172">
    <property type="entry name" value="Zn_clus"/>
    <property type="match status" value="1"/>
</dbReference>
<dbReference type="PANTHER" id="PTHR31845">
    <property type="entry name" value="FINGER DOMAIN PROTEIN, PUTATIVE-RELATED"/>
    <property type="match status" value="1"/>
</dbReference>
<dbReference type="CDD" id="cd12148">
    <property type="entry name" value="fungal_TF_MHR"/>
    <property type="match status" value="1"/>
</dbReference>
<feature type="compositionally biased region" description="Polar residues" evidence="7">
    <location>
        <begin position="1083"/>
        <end position="1092"/>
    </location>
</feature>
<proteinExistence type="predicted"/>
<dbReference type="SMART" id="SM00066">
    <property type="entry name" value="GAL4"/>
    <property type="match status" value="1"/>
</dbReference>
<dbReference type="PROSITE" id="PS50048">
    <property type="entry name" value="ZN2_CY6_FUNGAL_2"/>
    <property type="match status" value="1"/>
</dbReference>
<accession>A8PWF2</accession>
<dbReference type="GO" id="GO:0006351">
    <property type="term" value="P:DNA-templated transcription"/>
    <property type="evidence" value="ECO:0007669"/>
    <property type="project" value="InterPro"/>
</dbReference>
<dbReference type="KEGG" id="mgl:MGL_1084"/>
<dbReference type="STRING" id="425265.A8PWF2"/>
<feature type="compositionally biased region" description="Polar residues" evidence="7">
    <location>
        <begin position="56"/>
        <end position="86"/>
    </location>
</feature>
<evidence type="ECO:0000256" key="6">
    <source>
        <dbReference type="ARBA" id="ARBA00023242"/>
    </source>
</evidence>
<dbReference type="SMART" id="SM00906">
    <property type="entry name" value="Fungal_trans"/>
    <property type="match status" value="1"/>
</dbReference>
<dbReference type="Gene3D" id="4.10.240.10">
    <property type="entry name" value="Zn(2)-C6 fungal-type DNA-binding domain"/>
    <property type="match status" value="1"/>
</dbReference>
<feature type="domain" description="Zn(2)-C6 fungal-type" evidence="8">
    <location>
        <begin position="94"/>
        <end position="126"/>
    </location>
</feature>
<evidence type="ECO:0000313" key="9">
    <source>
        <dbReference type="EMBL" id="EDP44602.1"/>
    </source>
</evidence>